<protein>
    <submittedName>
        <fullName evidence="2">Uncharacterized protein</fullName>
    </submittedName>
</protein>
<keyword evidence="1" id="KW-0812">Transmembrane</keyword>
<organism evidence="2 3">
    <name type="scientific">Candidatus Kaiserbacteria bacterium CG10_big_fil_rev_8_21_14_0_10_49_17</name>
    <dbReference type="NCBI Taxonomy" id="1974609"/>
    <lineage>
        <taxon>Bacteria</taxon>
        <taxon>Candidatus Kaiseribacteriota</taxon>
    </lineage>
</organism>
<feature type="transmembrane region" description="Helical" evidence="1">
    <location>
        <begin position="70"/>
        <end position="88"/>
    </location>
</feature>
<accession>A0A2M6WF30</accession>
<feature type="transmembrane region" description="Helical" evidence="1">
    <location>
        <begin position="12"/>
        <end position="30"/>
    </location>
</feature>
<feature type="transmembrane region" description="Helical" evidence="1">
    <location>
        <begin position="100"/>
        <end position="120"/>
    </location>
</feature>
<dbReference type="PROSITE" id="PS51257">
    <property type="entry name" value="PROKAR_LIPOPROTEIN"/>
    <property type="match status" value="1"/>
</dbReference>
<reference evidence="3" key="1">
    <citation type="submission" date="2017-09" db="EMBL/GenBank/DDBJ databases">
        <title>Depth-based differentiation of microbial function through sediment-hosted aquifers and enrichment of novel symbionts in the deep terrestrial subsurface.</title>
        <authorList>
            <person name="Probst A.J."/>
            <person name="Ladd B."/>
            <person name="Jarett J.K."/>
            <person name="Geller-Mcgrath D.E."/>
            <person name="Sieber C.M.K."/>
            <person name="Emerson J.B."/>
            <person name="Anantharaman K."/>
            <person name="Thomas B.C."/>
            <person name="Malmstrom R."/>
            <person name="Stieglmeier M."/>
            <person name="Klingl A."/>
            <person name="Woyke T."/>
            <person name="Ryan C.M."/>
            <person name="Banfield J.F."/>
        </authorList>
    </citation>
    <scope>NUCLEOTIDE SEQUENCE [LARGE SCALE GENOMIC DNA]</scope>
</reference>
<name>A0A2M6WF30_9BACT</name>
<gene>
    <name evidence="2" type="ORF">COU17_00120</name>
</gene>
<evidence type="ECO:0000256" key="1">
    <source>
        <dbReference type="SAM" id="Phobius"/>
    </source>
</evidence>
<comment type="caution">
    <text evidence="2">The sequence shown here is derived from an EMBL/GenBank/DDBJ whole genome shotgun (WGS) entry which is preliminary data.</text>
</comment>
<proteinExistence type="predicted"/>
<keyword evidence="1" id="KW-0472">Membrane</keyword>
<dbReference type="Proteomes" id="UP000228809">
    <property type="component" value="Unassembled WGS sequence"/>
</dbReference>
<evidence type="ECO:0000313" key="2">
    <source>
        <dbReference type="EMBL" id="PIT91383.1"/>
    </source>
</evidence>
<feature type="transmembrane region" description="Helical" evidence="1">
    <location>
        <begin position="37"/>
        <end position="58"/>
    </location>
</feature>
<dbReference type="AlphaFoldDB" id="A0A2M6WF30"/>
<sequence>MGASKWTCMSTHSTILGVTLICIGSSGCIYGIERGNLYALIGGFKTTFIGFPLAIFSAIPTDPSIHPDWLRIWCLLGLAIPAAVFGYLHAKPIRYSRPFPFLASGTVIAISFLLILYPSLSNTHSF</sequence>
<dbReference type="EMBL" id="PFBJ01000003">
    <property type="protein sequence ID" value="PIT91383.1"/>
    <property type="molecule type" value="Genomic_DNA"/>
</dbReference>
<keyword evidence="1" id="KW-1133">Transmembrane helix</keyword>
<evidence type="ECO:0000313" key="3">
    <source>
        <dbReference type="Proteomes" id="UP000228809"/>
    </source>
</evidence>